<reference evidence="1" key="1">
    <citation type="journal article" date="2020" name="Nature">
        <title>Giant virus diversity and host interactions through global metagenomics.</title>
        <authorList>
            <person name="Schulz F."/>
            <person name="Roux S."/>
            <person name="Paez-Espino D."/>
            <person name="Jungbluth S."/>
            <person name="Walsh D.A."/>
            <person name="Denef V.J."/>
            <person name="McMahon K.D."/>
            <person name="Konstantinidis K.T."/>
            <person name="Eloe-Fadrosh E.A."/>
            <person name="Kyrpides N.C."/>
            <person name="Woyke T."/>
        </authorList>
    </citation>
    <scope>NUCLEOTIDE SEQUENCE</scope>
    <source>
        <strain evidence="1">GVMAG-S-1101171-110</strain>
    </source>
</reference>
<proteinExistence type="predicted"/>
<dbReference type="AlphaFoldDB" id="A0A6C0K558"/>
<protein>
    <submittedName>
        <fullName evidence="1">Uncharacterized protein</fullName>
    </submittedName>
</protein>
<sequence length="119" mass="13510">MYHYADIGPMGDRSILRISFIVVEKGRMGWAKLRMIQTDIICPGKEPESINFGHIPDESSEEQINSISFRGRLKVVDGLDTYILNYPAVQPGFRILLRASQELIPLTQDNFRPTNLSSD</sequence>
<accession>A0A6C0K558</accession>
<name>A0A6C0K558_9ZZZZ</name>
<dbReference type="EMBL" id="MN740798">
    <property type="protein sequence ID" value="QHU12226.1"/>
    <property type="molecule type" value="Genomic_DNA"/>
</dbReference>
<organism evidence="1">
    <name type="scientific">viral metagenome</name>
    <dbReference type="NCBI Taxonomy" id="1070528"/>
    <lineage>
        <taxon>unclassified sequences</taxon>
        <taxon>metagenomes</taxon>
        <taxon>organismal metagenomes</taxon>
    </lineage>
</organism>
<evidence type="ECO:0000313" key="1">
    <source>
        <dbReference type="EMBL" id="QHU12226.1"/>
    </source>
</evidence>